<sequence length="62" mass="5998">LLWLGARASGLTGRLRGKGRPGSRDAGEGAGGGRAGDGGDGARDGAGTQGQGTEPSSLSFTR</sequence>
<dbReference type="Proteomes" id="UP000675554">
    <property type="component" value="Unassembled WGS sequence"/>
</dbReference>
<proteinExistence type="predicted"/>
<organism evidence="2 3">
    <name type="scientific">Streptomyces daliensis</name>
    <dbReference type="NCBI Taxonomy" id="299421"/>
    <lineage>
        <taxon>Bacteria</taxon>
        <taxon>Bacillati</taxon>
        <taxon>Actinomycetota</taxon>
        <taxon>Actinomycetes</taxon>
        <taxon>Kitasatosporales</taxon>
        <taxon>Streptomycetaceae</taxon>
        <taxon>Streptomyces</taxon>
    </lineage>
</organism>
<feature type="region of interest" description="Disordered" evidence="1">
    <location>
        <begin position="10"/>
        <end position="62"/>
    </location>
</feature>
<feature type="non-terminal residue" evidence="2">
    <location>
        <position position="1"/>
    </location>
</feature>
<gene>
    <name evidence="2" type="ORF">KDA82_13400</name>
</gene>
<reference evidence="2" key="1">
    <citation type="submission" date="2021-04" db="EMBL/GenBank/DDBJ databases">
        <title>Sequencing of actinobacteria type strains.</title>
        <authorList>
            <person name="Nguyen G.-S."/>
            <person name="Wentzel A."/>
        </authorList>
    </citation>
    <scope>NUCLEOTIDE SEQUENCE</scope>
    <source>
        <strain evidence="2">DSM 42095</strain>
    </source>
</reference>
<accession>A0A8T4ITW6</accession>
<name>A0A8T4ITW6_9ACTN</name>
<feature type="compositionally biased region" description="Gly residues" evidence="1">
    <location>
        <begin position="28"/>
        <end position="39"/>
    </location>
</feature>
<evidence type="ECO:0000313" key="2">
    <source>
        <dbReference type="EMBL" id="MBR7673993.1"/>
    </source>
</evidence>
<comment type="caution">
    <text evidence="2">The sequence shown here is derived from an EMBL/GenBank/DDBJ whole genome shotgun (WGS) entry which is preliminary data.</text>
</comment>
<keyword evidence="3" id="KW-1185">Reference proteome</keyword>
<dbReference type="EMBL" id="JAGSMN010000286">
    <property type="protein sequence ID" value="MBR7673993.1"/>
    <property type="molecule type" value="Genomic_DNA"/>
</dbReference>
<evidence type="ECO:0000313" key="3">
    <source>
        <dbReference type="Proteomes" id="UP000675554"/>
    </source>
</evidence>
<protein>
    <submittedName>
        <fullName evidence="2">Uncharacterized protein</fullName>
    </submittedName>
</protein>
<dbReference type="AlphaFoldDB" id="A0A8T4ITW6"/>
<evidence type="ECO:0000256" key="1">
    <source>
        <dbReference type="SAM" id="MobiDB-lite"/>
    </source>
</evidence>